<organism evidence="2 3">
    <name type="scientific">Mucilaginibacter corticis</name>
    <dbReference type="NCBI Taxonomy" id="2597670"/>
    <lineage>
        <taxon>Bacteria</taxon>
        <taxon>Pseudomonadati</taxon>
        <taxon>Bacteroidota</taxon>
        <taxon>Sphingobacteriia</taxon>
        <taxon>Sphingobacteriales</taxon>
        <taxon>Sphingobacteriaceae</taxon>
        <taxon>Mucilaginibacter</taxon>
    </lineage>
</organism>
<protein>
    <submittedName>
        <fullName evidence="2">DUF4007 family protein</fullName>
    </submittedName>
</protein>
<dbReference type="AlphaFoldDB" id="A0A556M9U2"/>
<gene>
    <name evidence="2" type="ORF">FO440_22420</name>
</gene>
<keyword evidence="3" id="KW-1185">Reference proteome</keyword>
<reference evidence="2 3" key="1">
    <citation type="submission" date="2019-07" db="EMBL/GenBank/DDBJ databases">
        <authorList>
            <person name="Huq M.A."/>
        </authorList>
    </citation>
    <scope>NUCLEOTIDE SEQUENCE [LARGE SCALE GENOMIC DNA]</scope>
    <source>
        <strain evidence="2 3">MAH-19</strain>
    </source>
</reference>
<dbReference type="Proteomes" id="UP000318733">
    <property type="component" value="Unassembled WGS sequence"/>
</dbReference>
<evidence type="ECO:0000313" key="3">
    <source>
        <dbReference type="Proteomes" id="UP000318733"/>
    </source>
</evidence>
<dbReference type="OrthoDB" id="747541at2"/>
<evidence type="ECO:0000313" key="2">
    <source>
        <dbReference type="EMBL" id="TSJ36585.1"/>
    </source>
</evidence>
<dbReference type="EMBL" id="VLPK01000006">
    <property type="protein sequence ID" value="TSJ36585.1"/>
    <property type="molecule type" value="Genomic_DNA"/>
</dbReference>
<evidence type="ECO:0000259" key="1">
    <source>
        <dbReference type="Pfam" id="PF13182"/>
    </source>
</evidence>
<accession>A0A556M9U2</accession>
<name>A0A556M9U2_9SPHI</name>
<proteinExistence type="predicted"/>
<feature type="domain" description="DUF4007" evidence="1">
    <location>
        <begin position="5"/>
        <end position="306"/>
    </location>
</feature>
<dbReference type="RefSeq" id="WP_144250553.1">
    <property type="nucleotide sequence ID" value="NZ_VLPK01000006.1"/>
</dbReference>
<sequence length="313" mass="36477">MKFRFSGHESFPARYTWLPKAYKAILHNPEIFADDNNAMVTLGVGKNMVKSIRFWVQAFSVAQPCQNGPGLSITDFGHQLFGEEGYDPFLEDIQTLWLLHWKLSSIKDDPLFAWYFLLFRWPQPQFTRSEVLAQFTKESDQMDRPLADFTKDQHFDIFLHSYVPVRSKKTNEVLEDSLDCPLNELQFISQAGERVMGETGRREPVYEFNSENGRTISNELFTYCLLDHWRNFHAAEKTLSFRDVSSMPFSIGQIFKLPEPELRLRLERINADSLGLFEYVSSAAVPRIVKNMELSDEIVMETLSRIYQKVLFN</sequence>
<dbReference type="InterPro" id="IPR025248">
    <property type="entry name" value="DUF4007"/>
</dbReference>
<comment type="caution">
    <text evidence="2">The sequence shown here is derived from an EMBL/GenBank/DDBJ whole genome shotgun (WGS) entry which is preliminary data.</text>
</comment>
<dbReference type="Pfam" id="PF13182">
    <property type="entry name" value="DUF4007"/>
    <property type="match status" value="1"/>
</dbReference>